<dbReference type="Proteomes" id="UP000091926">
    <property type="component" value="Chromosome"/>
</dbReference>
<evidence type="ECO:0008006" key="6">
    <source>
        <dbReference type="Google" id="ProtNLM"/>
    </source>
</evidence>
<sequence length="448" mass="47182">MTGELARQARAVRHVHLPSDVRRIALHCILDWYAVTLAGLREPCVAIAAADAMQEGGAPHATIAGQPRKGAMYAAALVNGTAAHALDYDDVNVAITGHPTAVILPAVLALAEARQASGADLIAAFVAGYEVACRAGRYLGDAHYERGFHASATAGVIGVAAACGRLLRLNEAQMQTALALAATQAAGLKCMFGTMAKPLHAGLAARNGLMAARLAALHFDGGLDKLEASQGYGAALSPAPDAAAALATPAAGMHIRNRLFKYHAACYGVNAGIECARAYRREHPQQVVGIVRIVARAHVSGANMCNIAKPQNAAQAKFSLRLNIAFGLLGFDTADVDVYTPERLNDPDAVRLRDLVEVVYVDDLNMMESELTILTDDGAQHVIRRDAGQSEQDLDEEERRLAAKFDTLCVPILGAERAQEIQEEIWTLAGAASVDRLARALVPGGGLG</sequence>
<dbReference type="InterPro" id="IPR042188">
    <property type="entry name" value="MmgE/PrpD_sf_2"/>
</dbReference>
<proteinExistence type="inferred from homology"/>
<feature type="domain" description="MmgE/PrpD N-terminal" evidence="2">
    <location>
        <begin position="4"/>
        <end position="241"/>
    </location>
</feature>
<dbReference type="Gene3D" id="1.10.4100.10">
    <property type="entry name" value="2-methylcitrate dehydratase PrpD"/>
    <property type="match status" value="1"/>
</dbReference>
<reference evidence="4 5" key="1">
    <citation type="submission" date="2016-06" db="EMBL/GenBank/DDBJ databases">
        <title>Complete genome sequences of Bordetella bronchialis and Bordetella flabilis.</title>
        <authorList>
            <person name="LiPuma J.J."/>
            <person name="Spilker T."/>
        </authorList>
    </citation>
    <scope>NUCLEOTIDE SEQUENCE [LARGE SCALE GENOMIC DNA]</scope>
    <source>
        <strain evidence="4 5">AU10664</strain>
    </source>
</reference>
<organism evidence="4 5">
    <name type="scientific">Bordetella flabilis</name>
    <dbReference type="NCBI Taxonomy" id="463014"/>
    <lineage>
        <taxon>Bacteria</taxon>
        <taxon>Pseudomonadati</taxon>
        <taxon>Pseudomonadota</taxon>
        <taxon>Betaproteobacteria</taxon>
        <taxon>Burkholderiales</taxon>
        <taxon>Alcaligenaceae</taxon>
        <taxon>Bordetella</taxon>
    </lineage>
</organism>
<protein>
    <recommendedName>
        <fullName evidence="6">2-methylcitrate dehydratase</fullName>
    </recommendedName>
</protein>
<dbReference type="InterPro" id="IPR042183">
    <property type="entry name" value="MmgE/PrpD_sf_1"/>
</dbReference>
<dbReference type="PANTHER" id="PTHR16943">
    <property type="entry name" value="2-METHYLCITRATE DEHYDRATASE-RELATED"/>
    <property type="match status" value="1"/>
</dbReference>
<dbReference type="PANTHER" id="PTHR16943:SF8">
    <property type="entry name" value="2-METHYLCITRATE DEHYDRATASE"/>
    <property type="match status" value="1"/>
</dbReference>
<feature type="domain" description="MmgE/PrpD C-terminal" evidence="3">
    <location>
        <begin position="263"/>
        <end position="426"/>
    </location>
</feature>
<dbReference type="AlphaFoldDB" id="A0A193GGL2"/>
<dbReference type="InterPro" id="IPR036148">
    <property type="entry name" value="MmgE/PrpD_sf"/>
</dbReference>
<dbReference type="KEGG" id="bfz:BAU07_20585"/>
<dbReference type="SUPFAM" id="SSF103378">
    <property type="entry name" value="2-methylcitrate dehydratase PrpD"/>
    <property type="match status" value="1"/>
</dbReference>
<dbReference type="Pfam" id="PF19305">
    <property type="entry name" value="MmgE_PrpD_C"/>
    <property type="match status" value="1"/>
</dbReference>
<dbReference type="Pfam" id="PF03972">
    <property type="entry name" value="MmgE_PrpD_N"/>
    <property type="match status" value="1"/>
</dbReference>
<dbReference type="InterPro" id="IPR045336">
    <property type="entry name" value="MmgE_PrpD_N"/>
</dbReference>
<dbReference type="InterPro" id="IPR005656">
    <property type="entry name" value="MmgE_PrpD"/>
</dbReference>
<gene>
    <name evidence="4" type="ORF">BAU07_20585</name>
</gene>
<evidence type="ECO:0000313" key="5">
    <source>
        <dbReference type="Proteomes" id="UP000091926"/>
    </source>
</evidence>
<comment type="similarity">
    <text evidence="1">Belongs to the PrpD family.</text>
</comment>
<dbReference type="STRING" id="463014.BAU07_20585"/>
<accession>A0A193GGL2</accession>
<keyword evidence="5" id="KW-1185">Reference proteome</keyword>
<evidence type="ECO:0000259" key="3">
    <source>
        <dbReference type="Pfam" id="PF19305"/>
    </source>
</evidence>
<dbReference type="Gene3D" id="3.30.1330.120">
    <property type="entry name" value="2-methylcitrate dehydratase PrpD"/>
    <property type="match status" value="1"/>
</dbReference>
<evidence type="ECO:0000256" key="1">
    <source>
        <dbReference type="ARBA" id="ARBA00006174"/>
    </source>
</evidence>
<dbReference type="EMBL" id="CP016172">
    <property type="protein sequence ID" value="ANN79197.1"/>
    <property type="molecule type" value="Genomic_DNA"/>
</dbReference>
<dbReference type="GO" id="GO:0016829">
    <property type="term" value="F:lyase activity"/>
    <property type="evidence" value="ECO:0007669"/>
    <property type="project" value="InterPro"/>
</dbReference>
<evidence type="ECO:0000259" key="2">
    <source>
        <dbReference type="Pfam" id="PF03972"/>
    </source>
</evidence>
<evidence type="ECO:0000313" key="4">
    <source>
        <dbReference type="EMBL" id="ANN79197.1"/>
    </source>
</evidence>
<dbReference type="InterPro" id="IPR045337">
    <property type="entry name" value="MmgE_PrpD_C"/>
</dbReference>
<name>A0A193GGL2_9BORD</name>